<gene>
    <name evidence="2" type="ORF">Spb1_27730</name>
</gene>
<dbReference type="KEGG" id="peh:Spb1_27730"/>
<dbReference type="Gene3D" id="3.40.1580.10">
    <property type="entry name" value="SMI1/KNR4-like"/>
    <property type="match status" value="1"/>
</dbReference>
<organism evidence="2 3">
    <name type="scientific">Planctopirus ephydatiae</name>
    <dbReference type="NCBI Taxonomy" id="2528019"/>
    <lineage>
        <taxon>Bacteria</taxon>
        <taxon>Pseudomonadati</taxon>
        <taxon>Planctomycetota</taxon>
        <taxon>Planctomycetia</taxon>
        <taxon>Planctomycetales</taxon>
        <taxon>Planctomycetaceae</taxon>
        <taxon>Planctopirus</taxon>
    </lineage>
</organism>
<dbReference type="InterPro" id="IPR018958">
    <property type="entry name" value="Knr4/Smi1-like_dom"/>
</dbReference>
<evidence type="ECO:0000259" key="1">
    <source>
        <dbReference type="SMART" id="SM00860"/>
    </source>
</evidence>
<dbReference type="Pfam" id="PF09346">
    <property type="entry name" value="SMI1_KNR4"/>
    <property type="match status" value="1"/>
</dbReference>
<name>A0A518GQD9_9PLAN</name>
<dbReference type="AlphaFoldDB" id="A0A518GQD9"/>
<dbReference type="Proteomes" id="UP000315349">
    <property type="component" value="Chromosome"/>
</dbReference>
<feature type="domain" description="Knr4/Smi1-like" evidence="1">
    <location>
        <begin position="48"/>
        <end position="166"/>
    </location>
</feature>
<sequence>MPESDADSVIDAIRKRLIAIADNPPYRYVNTSTKDRAVYEANKRSFTGYTEQQIAAAETALNVRFPTVYRSYLRIMGVTHGDLFCGSSVASINDYSDHRKFAEELINESDVKWQLDEKAVVFLEHQGYMFCYFIADGSFDSPIHQYFESDESAKQCSAGFAEMLDAEVALAEQNNRNFRESGGYFLTVQDGYVSHNHPARASGVRPLDLADECPHDSDTVLRDSPSRPWWRFWQKEA</sequence>
<accession>A0A518GQD9</accession>
<evidence type="ECO:0000313" key="2">
    <source>
        <dbReference type="EMBL" id="QDV30838.1"/>
    </source>
</evidence>
<keyword evidence="3" id="KW-1185">Reference proteome</keyword>
<dbReference type="RefSeq" id="WP_186377570.1">
    <property type="nucleotide sequence ID" value="NZ_CP036299.1"/>
</dbReference>
<protein>
    <submittedName>
        <fullName evidence="2">SMI1 / KNR4 family protein</fullName>
    </submittedName>
</protein>
<reference evidence="2 3" key="1">
    <citation type="submission" date="2019-02" db="EMBL/GenBank/DDBJ databases">
        <title>Deep-cultivation of Planctomycetes and their phenomic and genomic characterization uncovers novel biology.</title>
        <authorList>
            <person name="Wiegand S."/>
            <person name="Jogler M."/>
            <person name="Boedeker C."/>
            <person name="Pinto D."/>
            <person name="Vollmers J."/>
            <person name="Rivas-Marin E."/>
            <person name="Kohn T."/>
            <person name="Peeters S.H."/>
            <person name="Heuer A."/>
            <person name="Rast P."/>
            <person name="Oberbeckmann S."/>
            <person name="Bunk B."/>
            <person name="Jeske O."/>
            <person name="Meyerdierks A."/>
            <person name="Storesund J.E."/>
            <person name="Kallscheuer N."/>
            <person name="Luecker S."/>
            <person name="Lage O.M."/>
            <person name="Pohl T."/>
            <person name="Merkel B.J."/>
            <person name="Hornburger P."/>
            <person name="Mueller R.-W."/>
            <person name="Bruemmer F."/>
            <person name="Labrenz M."/>
            <person name="Spormann A.M."/>
            <person name="Op den Camp H."/>
            <person name="Overmann J."/>
            <person name="Amann R."/>
            <person name="Jetten M.S.M."/>
            <person name="Mascher T."/>
            <person name="Medema M.H."/>
            <person name="Devos D.P."/>
            <person name="Kaster A.-K."/>
            <person name="Ovreas L."/>
            <person name="Rohde M."/>
            <person name="Galperin M.Y."/>
            <person name="Jogler C."/>
        </authorList>
    </citation>
    <scope>NUCLEOTIDE SEQUENCE [LARGE SCALE GENOMIC DNA]</scope>
    <source>
        <strain evidence="2 3">Spb1</strain>
    </source>
</reference>
<evidence type="ECO:0000313" key="3">
    <source>
        <dbReference type="Proteomes" id="UP000315349"/>
    </source>
</evidence>
<dbReference type="EMBL" id="CP036299">
    <property type="protein sequence ID" value="QDV30838.1"/>
    <property type="molecule type" value="Genomic_DNA"/>
</dbReference>
<dbReference type="SUPFAM" id="SSF160631">
    <property type="entry name" value="SMI1/KNR4-like"/>
    <property type="match status" value="1"/>
</dbReference>
<dbReference type="SMART" id="SM00860">
    <property type="entry name" value="SMI1_KNR4"/>
    <property type="match status" value="1"/>
</dbReference>
<dbReference type="InterPro" id="IPR037883">
    <property type="entry name" value="Knr4/Smi1-like_sf"/>
</dbReference>
<proteinExistence type="predicted"/>